<feature type="transmembrane region" description="Helical" evidence="9">
    <location>
        <begin position="495"/>
        <end position="514"/>
    </location>
</feature>
<dbReference type="GO" id="GO:0046961">
    <property type="term" value="F:proton-transporting ATPase activity, rotational mechanism"/>
    <property type="evidence" value="ECO:0007669"/>
    <property type="project" value="InterPro"/>
</dbReference>
<evidence type="ECO:0000256" key="7">
    <source>
        <dbReference type="ARBA" id="ARBA00023136"/>
    </source>
</evidence>
<dbReference type="Pfam" id="PF01496">
    <property type="entry name" value="V_ATPase_I"/>
    <property type="match status" value="1"/>
</dbReference>
<dbReference type="PANTHER" id="PTHR11629">
    <property type="entry name" value="VACUOLAR PROTON ATPASES"/>
    <property type="match status" value="1"/>
</dbReference>
<dbReference type="PANTHER" id="PTHR11629:SF63">
    <property type="entry name" value="V-TYPE PROTON ATPASE SUBUNIT A"/>
    <property type="match status" value="1"/>
</dbReference>
<dbReference type="GO" id="GO:0051117">
    <property type="term" value="F:ATPase binding"/>
    <property type="evidence" value="ECO:0007669"/>
    <property type="project" value="TreeGrafter"/>
</dbReference>
<feature type="transmembrane region" description="Helical" evidence="9">
    <location>
        <begin position="575"/>
        <end position="596"/>
    </location>
</feature>
<feature type="transmembrane region" description="Helical" evidence="9">
    <location>
        <begin position="422"/>
        <end position="439"/>
    </location>
</feature>
<evidence type="ECO:0000256" key="4">
    <source>
        <dbReference type="ARBA" id="ARBA00022692"/>
    </source>
</evidence>
<evidence type="ECO:0000313" key="11">
    <source>
        <dbReference type="Proteomes" id="UP000563349"/>
    </source>
</evidence>
<dbReference type="AlphaFoldDB" id="A0A7Z0LE14"/>
<proteinExistence type="inferred from homology"/>
<organism evidence="10 11">
    <name type="scientific">Streptococcus danieliae</name>
    <dbReference type="NCBI Taxonomy" id="747656"/>
    <lineage>
        <taxon>Bacteria</taxon>
        <taxon>Bacillati</taxon>
        <taxon>Bacillota</taxon>
        <taxon>Bacilli</taxon>
        <taxon>Lactobacillales</taxon>
        <taxon>Streptococcaceae</taxon>
        <taxon>Streptococcus</taxon>
    </lineage>
</organism>
<feature type="transmembrane region" description="Helical" evidence="9">
    <location>
        <begin position="384"/>
        <end position="410"/>
    </location>
</feature>
<evidence type="ECO:0000256" key="5">
    <source>
        <dbReference type="ARBA" id="ARBA00022989"/>
    </source>
</evidence>
<feature type="coiled-coil region" evidence="8">
    <location>
        <begin position="248"/>
        <end position="282"/>
    </location>
</feature>
<evidence type="ECO:0000256" key="2">
    <source>
        <dbReference type="ARBA" id="ARBA00009904"/>
    </source>
</evidence>
<dbReference type="Proteomes" id="UP000563349">
    <property type="component" value="Unassembled WGS sequence"/>
</dbReference>
<keyword evidence="7 9" id="KW-0472">Membrane</keyword>
<comment type="subcellular location">
    <subcellularLocation>
        <location evidence="1">Membrane</location>
        <topology evidence="1">Multi-pass membrane protein</topology>
    </subcellularLocation>
</comment>
<evidence type="ECO:0000313" key="10">
    <source>
        <dbReference type="EMBL" id="NYS49576.1"/>
    </source>
</evidence>
<keyword evidence="11" id="KW-1185">Reference proteome</keyword>
<dbReference type="GO" id="GO:0016471">
    <property type="term" value="C:vacuolar proton-transporting V-type ATPase complex"/>
    <property type="evidence" value="ECO:0007669"/>
    <property type="project" value="TreeGrafter"/>
</dbReference>
<name>A0A7Z0LE14_9STRE</name>
<evidence type="ECO:0000256" key="9">
    <source>
        <dbReference type="SAM" id="Phobius"/>
    </source>
</evidence>
<evidence type="ECO:0000256" key="1">
    <source>
        <dbReference type="ARBA" id="ARBA00004141"/>
    </source>
</evidence>
<accession>A0A7Z0LE14</accession>
<evidence type="ECO:0000256" key="8">
    <source>
        <dbReference type="SAM" id="Coils"/>
    </source>
</evidence>
<feature type="transmembrane region" description="Helical" evidence="9">
    <location>
        <begin position="602"/>
        <end position="622"/>
    </location>
</feature>
<reference evidence="10 11" key="1">
    <citation type="submission" date="2020-07" db="EMBL/GenBank/DDBJ databases">
        <title>MOT database genomes.</title>
        <authorList>
            <person name="Joseph S."/>
            <person name="Aduse-Opoku J."/>
            <person name="Hashim A."/>
            <person name="Wade W."/>
            <person name="Curtis M."/>
        </authorList>
    </citation>
    <scope>NUCLEOTIDE SEQUENCE [LARGE SCALE GENOMIC DNA]</scope>
    <source>
        <strain evidence="10 11">CCW311</strain>
    </source>
</reference>
<comment type="similarity">
    <text evidence="2">Belongs to the V-ATPase 116 kDa subunit family.</text>
</comment>
<feature type="transmembrane region" description="Helical" evidence="9">
    <location>
        <begin position="459"/>
        <end position="483"/>
    </location>
</feature>
<gene>
    <name evidence="10" type="ORF">HZY93_06330</name>
</gene>
<keyword evidence="5 9" id="KW-1133">Transmembrane helix</keyword>
<comment type="caution">
    <text evidence="10">The sequence shown here is derived from an EMBL/GenBank/DDBJ whole genome shotgun (WGS) entry which is preliminary data.</text>
</comment>
<keyword evidence="8" id="KW-0175">Coiled coil</keyword>
<dbReference type="GO" id="GO:0007035">
    <property type="term" value="P:vacuolar acidification"/>
    <property type="evidence" value="ECO:0007669"/>
    <property type="project" value="TreeGrafter"/>
</dbReference>
<dbReference type="RefSeq" id="WP_179924129.1">
    <property type="nucleotide sequence ID" value="NZ_CP128228.1"/>
</dbReference>
<protein>
    <submittedName>
        <fullName evidence="10">V-type ATP synthase subunit I</fullName>
    </submittedName>
</protein>
<dbReference type="InterPro" id="IPR002490">
    <property type="entry name" value="V-ATPase_116kDa_su"/>
</dbReference>
<dbReference type="GO" id="GO:0033179">
    <property type="term" value="C:proton-transporting V-type ATPase, V0 domain"/>
    <property type="evidence" value="ECO:0007669"/>
    <property type="project" value="InterPro"/>
</dbReference>
<evidence type="ECO:0000256" key="3">
    <source>
        <dbReference type="ARBA" id="ARBA00022448"/>
    </source>
</evidence>
<evidence type="ECO:0000256" key="6">
    <source>
        <dbReference type="ARBA" id="ARBA00023065"/>
    </source>
</evidence>
<sequence>MAISPMKKIALLFTSEQVDAVTELLQGLEIVEIQDLKAQDSWIQAFSSQQVTSPQLSVNVYSDQENSKELVGDEVLRHLENQQRHLEVLRERLRVYLPIPGVVERLRTPPQAVTATELKSLGEGERMVRLSQEIQTKLTRVKVIEDSLEDNRDLMKLLEPWRDLQFFPNNLNEFQFLQAQVGTLPRTADDQAYKVLLATEGLQVEELFVTEKEYGLLCLSQGNPEDILKTAGFQVFDYDEAMLPGEKLSQLDSENKELEAEKAALIDQLGNYQEQLGDLQGQIDFLLTQKSRQVSKTLMANTTHLTGLEGWIEEERLPELQEALETEFGSTVFLTELTVADEEQAQIPIKLNNTALVEPFELLTEMYALPKYYEKDPTPILAPFYFTFFGMMVADLGYGLLISLLAFLALKLFYLPKNTIRFIKFFSILGIAVSIWGLIYGSFFGYDLPFHLISTRTDVMMILIVSVVFGLLTVISGLFLGGLQKVKMKDYSEAYHSGFAWCLILIGLAMVAVGSLAQPYAVLATIGKWLAILNALAILVVSVVQSKSLAGLGQGFFNLYNISSYVGDLVSFTRLMALGLSGASIGSAFNLIVGLFPGISKFTVGLVIFIALHAINIFLSLLSGYVHGARLMFVEFFGKFYEGGGQAFSPLKVSEKYIVLKEHQSSLGDEANKRSF</sequence>
<keyword evidence="3" id="KW-0813">Transport</keyword>
<keyword evidence="6" id="KW-0406">Ion transport</keyword>
<keyword evidence="4 9" id="KW-0812">Transmembrane</keyword>
<dbReference type="EMBL" id="JACBYG010000080">
    <property type="protein sequence ID" value="NYS49576.1"/>
    <property type="molecule type" value="Genomic_DNA"/>
</dbReference>
<feature type="transmembrane region" description="Helical" evidence="9">
    <location>
        <begin position="520"/>
        <end position="544"/>
    </location>
</feature>